<gene>
    <name evidence="3" type="ORF">AVEN_252247_1</name>
</gene>
<dbReference type="GO" id="GO:0003964">
    <property type="term" value="F:RNA-directed DNA polymerase activity"/>
    <property type="evidence" value="ECO:0007669"/>
    <property type="project" value="UniProtKB-EC"/>
</dbReference>
<evidence type="ECO:0000313" key="4">
    <source>
        <dbReference type="Proteomes" id="UP000499080"/>
    </source>
</evidence>
<dbReference type="PANTHER" id="PTHR37984">
    <property type="entry name" value="PROTEIN CBG26694"/>
    <property type="match status" value="1"/>
</dbReference>
<dbReference type="Gene3D" id="1.10.340.70">
    <property type="match status" value="1"/>
</dbReference>
<protein>
    <recommendedName>
        <fullName evidence="1">RNA-directed DNA polymerase</fullName>
        <ecNumber evidence="1">2.7.7.49</ecNumber>
    </recommendedName>
</protein>
<dbReference type="InterPro" id="IPR041588">
    <property type="entry name" value="Integrase_H2C2"/>
</dbReference>
<proteinExistence type="predicted"/>
<organism evidence="3 4">
    <name type="scientific">Araneus ventricosus</name>
    <name type="common">Orbweaver spider</name>
    <name type="synonym">Epeira ventricosa</name>
    <dbReference type="NCBI Taxonomy" id="182803"/>
    <lineage>
        <taxon>Eukaryota</taxon>
        <taxon>Metazoa</taxon>
        <taxon>Ecdysozoa</taxon>
        <taxon>Arthropoda</taxon>
        <taxon>Chelicerata</taxon>
        <taxon>Arachnida</taxon>
        <taxon>Araneae</taxon>
        <taxon>Araneomorphae</taxon>
        <taxon>Entelegynae</taxon>
        <taxon>Araneoidea</taxon>
        <taxon>Araneidae</taxon>
        <taxon>Araneus</taxon>
    </lineage>
</organism>
<dbReference type="SUPFAM" id="SSF56672">
    <property type="entry name" value="DNA/RNA polymerases"/>
    <property type="match status" value="1"/>
</dbReference>
<keyword evidence="4" id="KW-1185">Reference proteome</keyword>
<dbReference type="PANTHER" id="PTHR37984:SF5">
    <property type="entry name" value="PROTEIN NYNRIN-LIKE"/>
    <property type="match status" value="1"/>
</dbReference>
<comment type="caution">
    <text evidence="3">The sequence shown here is derived from an EMBL/GenBank/DDBJ whole genome shotgun (WGS) entry which is preliminary data.</text>
</comment>
<dbReference type="EC" id="2.7.7.49" evidence="1"/>
<accession>A0A4Y2SRC2</accession>
<dbReference type="Gene3D" id="3.10.10.10">
    <property type="entry name" value="HIV Type 1 Reverse Transcriptase, subunit A, domain 1"/>
    <property type="match status" value="1"/>
</dbReference>
<dbReference type="Proteomes" id="UP000499080">
    <property type="component" value="Unassembled WGS sequence"/>
</dbReference>
<dbReference type="AlphaFoldDB" id="A0A4Y2SRC2"/>
<dbReference type="OrthoDB" id="6432186at2759"/>
<dbReference type="EMBL" id="BGPR01023116">
    <property type="protein sequence ID" value="GBN90040.1"/>
    <property type="molecule type" value="Genomic_DNA"/>
</dbReference>
<evidence type="ECO:0000313" key="3">
    <source>
        <dbReference type="EMBL" id="GBN90040.1"/>
    </source>
</evidence>
<evidence type="ECO:0000256" key="1">
    <source>
        <dbReference type="ARBA" id="ARBA00012493"/>
    </source>
</evidence>
<sequence>MEQGILRPSQSAFASATHFVKKPNGDWRICGEFRKLNAVTILDRYPLPHIQDFSNNSAGRDFLILTDHKPLTYAFKQDHEKNSPRQIRHLEFVGLFTTDLRYISGSANLVADTFSRIAEISVPESIDFDEMAVARDLDVDLRSLLGSDYGLELKQFNLLSSQRLLYYDISTGKVRPYVPETFRRRVFEMLHGLSQPAVKATTNLIKQRFVWKSVNKDVQEFCKFCIALLNYTISAKLANLTKQFVLKISCFQV</sequence>
<name>A0A4Y2SRC2_ARAVE</name>
<feature type="domain" description="Integrase zinc-binding" evidence="2">
    <location>
        <begin position="178"/>
        <end position="226"/>
    </location>
</feature>
<dbReference type="InterPro" id="IPR043502">
    <property type="entry name" value="DNA/RNA_pol_sf"/>
</dbReference>
<reference evidence="3 4" key="1">
    <citation type="journal article" date="2019" name="Sci. Rep.">
        <title>Orb-weaving spider Araneus ventricosus genome elucidates the spidroin gene catalogue.</title>
        <authorList>
            <person name="Kono N."/>
            <person name="Nakamura H."/>
            <person name="Ohtoshi R."/>
            <person name="Moran D.A.P."/>
            <person name="Shinohara A."/>
            <person name="Yoshida Y."/>
            <person name="Fujiwara M."/>
            <person name="Mori M."/>
            <person name="Tomita M."/>
            <person name="Arakawa K."/>
        </authorList>
    </citation>
    <scope>NUCLEOTIDE SEQUENCE [LARGE SCALE GENOMIC DNA]</scope>
</reference>
<evidence type="ECO:0000259" key="2">
    <source>
        <dbReference type="Pfam" id="PF17921"/>
    </source>
</evidence>
<dbReference type="Pfam" id="PF17921">
    <property type="entry name" value="Integrase_H2C2"/>
    <property type="match status" value="1"/>
</dbReference>
<dbReference type="InterPro" id="IPR050951">
    <property type="entry name" value="Retrovirus_Pol_polyprotein"/>
</dbReference>